<sequence length="602" mass="65689">MPHIFTILLLAVASLCPVCLCGELTYTRAISIDGRALAYADFNADTLLDVLAVSANSSQLLLYFWQKGDSSSGVAEPTVVKLADLPAGARVVGAAPADFNGDSRVDVLLTVQAAASSSDLSVWIVYGKPDRESVTEPQMVTKTVDQPTVLDYNADMVADFLVEVTAGHRTVFTGRLNENRFNNVSGLFPDKPALFVPNSNLFTDMTGDLRSDLLLRLTSTDSIGVVMRRSDAGFEAGPEVPRPPGLPGDAYIGQAAPVSLDNDELTDLALPACKRDSDGRCSQSWLYLYYGSSRRWCRATVKQFADQSLNWHLDSPKQRPVQLCPGDLELDGRLDLLVTLRRSDNKRISAFLTPTGDCTDSDSPAASVRDLSLQDCPDGLGLAGSALADVNQDGGLDLLQLCASPDASRWLSVFHSQKYNEEGYFFRSLVLNGMCQNAYLCPERRLPVGLPVPGPCLRFSTERPEGGTRVGIGCQLSQSAYSQLDLPYLHFGLGQFSNYIDKLTVAIPYEKAPALQRDFTFIIPNSQLLVVPYPHDNTASWTSELFVRPFFDKQVLYVGVTLLGTCLIACAIAAVFQCMEYRRDKLERVSGQQGVVFDPSGR</sequence>
<dbReference type="SUPFAM" id="SSF69318">
    <property type="entry name" value="Integrin alpha N-terminal domain"/>
    <property type="match status" value="1"/>
</dbReference>
<protein>
    <submittedName>
        <fullName evidence="12">Integrin_alpha2 domain-containing protein</fullName>
    </submittedName>
</protein>
<evidence type="ECO:0000256" key="2">
    <source>
        <dbReference type="ARBA" id="ARBA00006496"/>
    </source>
</evidence>
<evidence type="ECO:0000256" key="9">
    <source>
        <dbReference type="SAM" id="SignalP"/>
    </source>
</evidence>
<evidence type="ECO:0000256" key="7">
    <source>
        <dbReference type="ARBA" id="ARBA00023180"/>
    </source>
</evidence>
<name>A0A1I8IG98_9PLAT</name>
<organism evidence="11 12">
    <name type="scientific">Macrostomum lignano</name>
    <dbReference type="NCBI Taxonomy" id="282301"/>
    <lineage>
        <taxon>Eukaryota</taxon>
        <taxon>Metazoa</taxon>
        <taxon>Spiralia</taxon>
        <taxon>Lophotrochozoa</taxon>
        <taxon>Platyhelminthes</taxon>
        <taxon>Rhabditophora</taxon>
        <taxon>Macrostomorpha</taxon>
        <taxon>Macrostomida</taxon>
        <taxon>Macrostomidae</taxon>
        <taxon>Macrostomum</taxon>
    </lineage>
</organism>
<comment type="subcellular location">
    <subcellularLocation>
        <location evidence="1">Membrane</location>
        <topology evidence="1">Single-pass type I membrane protein</topology>
    </subcellularLocation>
</comment>
<dbReference type="InterPro" id="IPR028994">
    <property type="entry name" value="Integrin_alpha_N"/>
</dbReference>
<keyword evidence="3 8" id="KW-0812">Transmembrane</keyword>
<accession>A0A1I8IG98</accession>
<feature type="transmembrane region" description="Helical" evidence="8">
    <location>
        <begin position="555"/>
        <end position="576"/>
    </location>
</feature>
<dbReference type="InterPro" id="IPR024881">
    <property type="entry name" value="Tip"/>
</dbReference>
<evidence type="ECO:0000256" key="5">
    <source>
        <dbReference type="ARBA" id="ARBA00022989"/>
    </source>
</evidence>
<dbReference type="PANTHER" id="PTHR13412">
    <property type="entry name" value="T-CELL IMMUNOMODULATORY PROTEIN HOMOLOG"/>
    <property type="match status" value="1"/>
</dbReference>
<dbReference type="AlphaFoldDB" id="A0A1I8IG98"/>
<keyword evidence="11" id="KW-1185">Reference proteome</keyword>
<comment type="similarity">
    <text evidence="2">Belongs to the TIP family.</text>
</comment>
<evidence type="ECO:0000313" key="12">
    <source>
        <dbReference type="WBParaSite" id="maker-uti_cns_0012435-snap-gene-0.4-mRNA-1"/>
    </source>
</evidence>
<feature type="domain" description="T-cell immunomodulatory protein TIP C2" evidence="10">
    <location>
        <begin position="447"/>
        <end position="546"/>
    </location>
</feature>
<dbReference type="InterPro" id="IPR013517">
    <property type="entry name" value="FG-GAP"/>
</dbReference>
<dbReference type="Gene3D" id="2.130.10.130">
    <property type="entry name" value="Integrin alpha, N-terminal"/>
    <property type="match status" value="1"/>
</dbReference>
<evidence type="ECO:0000256" key="4">
    <source>
        <dbReference type="ARBA" id="ARBA00022729"/>
    </source>
</evidence>
<keyword evidence="6 8" id="KW-0472">Membrane</keyword>
<dbReference type="WBParaSite" id="maker-uti_cns_0012435-snap-gene-0.4-mRNA-1">
    <property type="protein sequence ID" value="maker-uti_cns_0012435-snap-gene-0.4-mRNA-1"/>
    <property type="gene ID" value="maker-uti_cns_0012435-snap-gene-0.4"/>
</dbReference>
<feature type="signal peptide" evidence="9">
    <location>
        <begin position="1"/>
        <end position="21"/>
    </location>
</feature>
<keyword evidence="5 8" id="KW-1133">Transmembrane helix</keyword>
<dbReference type="GO" id="GO:0005886">
    <property type="term" value="C:plasma membrane"/>
    <property type="evidence" value="ECO:0007669"/>
    <property type="project" value="TreeGrafter"/>
</dbReference>
<evidence type="ECO:0000256" key="8">
    <source>
        <dbReference type="SAM" id="Phobius"/>
    </source>
</evidence>
<evidence type="ECO:0000256" key="6">
    <source>
        <dbReference type="ARBA" id="ARBA00023136"/>
    </source>
</evidence>
<feature type="chain" id="PRO_5009320924" evidence="9">
    <location>
        <begin position="22"/>
        <end position="602"/>
    </location>
</feature>
<evidence type="ECO:0000313" key="11">
    <source>
        <dbReference type="Proteomes" id="UP000095280"/>
    </source>
</evidence>
<proteinExistence type="inferred from homology"/>
<evidence type="ECO:0000259" key="10">
    <source>
        <dbReference type="Pfam" id="PF23122"/>
    </source>
</evidence>
<dbReference type="Pfam" id="PF23122">
    <property type="entry name" value="C2_ITFG1"/>
    <property type="match status" value="1"/>
</dbReference>
<keyword evidence="4 9" id="KW-0732">Signal</keyword>
<dbReference type="Proteomes" id="UP000095280">
    <property type="component" value="Unplaced"/>
</dbReference>
<dbReference type="Pfam" id="PF13517">
    <property type="entry name" value="FG-GAP_3"/>
    <property type="match status" value="1"/>
</dbReference>
<keyword evidence="7" id="KW-0325">Glycoprotein</keyword>
<evidence type="ECO:0000256" key="3">
    <source>
        <dbReference type="ARBA" id="ARBA00022692"/>
    </source>
</evidence>
<dbReference type="InterPro" id="IPR057089">
    <property type="entry name" value="C2_TIP"/>
</dbReference>
<reference evidence="12" key="1">
    <citation type="submission" date="2016-11" db="UniProtKB">
        <authorList>
            <consortium name="WormBaseParasite"/>
        </authorList>
    </citation>
    <scope>IDENTIFICATION</scope>
</reference>
<dbReference type="PANTHER" id="PTHR13412:SF0">
    <property type="entry name" value="T-CELL IMMUNOMODULATORY PROTEIN"/>
    <property type="match status" value="1"/>
</dbReference>
<evidence type="ECO:0000256" key="1">
    <source>
        <dbReference type="ARBA" id="ARBA00004479"/>
    </source>
</evidence>